<organism evidence="1 2">
    <name type="scientific">Pycnoporus cinnabarinus</name>
    <name type="common">Cinnabar-red polypore</name>
    <name type="synonym">Trametes cinnabarina</name>
    <dbReference type="NCBI Taxonomy" id="5643"/>
    <lineage>
        <taxon>Eukaryota</taxon>
        <taxon>Fungi</taxon>
        <taxon>Dikarya</taxon>
        <taxon>Basidiomycota</taxon>
        <taxon>Agaricomycotina</taxon>
        <taxon>Agaricomycetes</taxon>
        <taxon>Polyporales</taxon>
        <taxon>Polyporaceae</taxon>
        <taxon>Trametes</taxon>
    </lineage>
</organism>
<evidence type="ECO:0000313" key="2">
    <source>
        <dbReference type="Proteomes" id="UP000029665"/>
    </source>
</evidence>
<gene>
    <name evidence="1" type="ORF">BN946_scf185016.g2</name>
</gene>
<protein>
    <submittedName>
        <fullName evidence="1">Uncharacterized protein</fullName>
    </submittedName>
</protein>
<comment type="caution">
    <text evidence="1">The sequence shown here is derived from an EMBL/GenBank/DDBJ whole genome shotgun (WGS) entry which is preliminary data.</text>
</comment>
<accession>A0A060SHJ6</accession>
<keyword evidence="2" id="KW-1185">Reference proteome</keyword>
<dbReference type="AlphaFoldDB" id="A0A060SHJ6"/>
<dbReference type="OrthoDB" id="3058546at2759"/>
<sequence length="105" mass="11899">MLCRKTVYPFTSGCVDAIVDRSAHQDYFSLSAEDCGCPWLEGVDKLKVPFFSLDLSRRRMLPYKQEEDETYNYTGNEAQAWREDSVYLSGARSSLLVARLGTSSV</sequence>
<dbReference type="Proteomes" id="UP000029665">
    <property type="component" value="Unassembled WGS sequence"/>
</dbReference>
<name>A0A060SHJ6_PYCCI</name>
<dbReference type="EMBL" id="CCBP010000124">
    <property type="protein sequence ID" value="CDO73845.1"/>
    <property type="molecule type" value="Genomic_DNA"/>
</dbReference>
<reference evidence="1" key="1">
    <citation type="submission" date="2014-01" db="EMBL/GenBank/DDBJ databases">
        <title>The genome of the white-rot fungus Pycnoporus cinnabarinus: a basidiomycete model with a versatile arsenal for lignocellulosic biomass breakdown.</title>
        <authorList>
            <person name="Levasseur A."/>
            <person name="Lomascolo A."/>
            <person name="Ruiz-Duenas F.J."/>
            <person name="Uzan E."/>
            <person name="Piumi F."/>
            <person name="Kues U."/>
            <person name="Ram A.F.J."/>
            <person name="Murat C."/>
            <person name="Haon M."/>
            <person name="Benoit I."/>
            <person name="Arfi Y."/>
            <person name="Chevret D."/>
            <person name="Drula E."/>
            <person name="Kwon M.J."/>
            <person name="Gouret P."/>
            <person name="Lesage-Meessen L."/>
            <person name="Lombard V."/>
            <person name="Mariette J."/>
            <person name="Noirot C."/>
            <person name="Park J."/>
            <person name="Patyshakuliyeva A."/>
            <person name="Wieneger R.A.B."/>
            <person name="Wosten H.A.B."/>
            <person name="Martin F."/>
            <person name="Coutinho P.M."/>
            <person name="de Vries R."/>
            <person name="Martinez A.T."/>
            <person name="Klopp C."/>
            <person name="Pontarotti P."/>
            <person name="Henrissat B."/>
            <person name="Record E."/>
        </authorList>
    </citation>
    <scope>NUCLEOTIDE SEQUENCE [LARGE SCALE GENOMIC DNA]</scope>
    <source>
        <strain evidence="1">BRFM137</strain>
    </source>
</reference>
<dbReference type="HOGENOM" id="CLU_2237964_0_0_1"/>
<evidence type="ECO:0000313" key="1">
    <source>
        <dbReference type="EMBL" id="CDO73845.1"/>
    </source>
</evidence>
<proteinExistence type="predicted"/>